<dbReference type="PANTHER" id="PTHR11659:SF4">
    <property type="entry name" value="ASPARTYL_GLUTAMYL-TRNA(GLN) AMIDOTRANSFERASE SUBUNIT B_E CATALYTIC DOMAIN-CONTAINING PROTEIN"/>
    <property type="match status" value="1"/>
</dbReference>
<evidence type="ECO:0000259" key="12">
    <source>
        <dbReference type="SMART" id="SM00845"/>
    </source>
</evidence>
<comment type="catalytic activity">
    <reaction evidence="10 11">
        <text>L-glutamyl-tRNA(Gln) + L-glutamine + ATP + H2O = L-glutaminyl-tRNA(Gln) + L-glutamate + ADP + phosphate + H(+)</text>
        <dbReference type="Rhea" id="RHEA:17521"/>
        <dbReference type="Rhea" id="RHEA-COMP:9681"/>
        <dbReference type="Rhea" id="RHEA-COMP:9684"/>
        <dbReference type="ChEBI" id="CHEBI:15377"/>
        <dbReference type="ChEBI" id="CHEBI:15378"/>
        <dbReference type="ChEBI" id="CHEBI:29985"/>
        <dbReference type="ChEBI" id="CHEBI:30616"/>
        <dbReference type="ChEBI" id="CHEBI:43474"/>
        <dbReference type="ChEBI" id="CHEBI:58359"/>
        <dbReference type="ChEBI" id="CHEBI:78520"/>
        <dbReference type="ChEBI" id="CHEBI:78521"/>
        <dbReference type="ChEBI" id="CHEBI:456216"/>
    </reaction>
</comment>
<protein>
    <recommendedName>
        <fullName evidence="3 11">Aspartyl/glutamyl-tRNA(Asn/Gln) amidotransferase subunit B</fullName>
        <shortName evidence="11">Asp/Glu-ADT subunit B</shortName>
        <ecNumber evidence="11">6.3.5.-</ecNumber>
    </recommendedName>
</protein>
<keyword evidence="6 11" id="KW-0067">ATP-binding</keyword>
<evidence type="ECO:0000256" key="4">
    <source>
        <dbReference type="ARBA" id="ARBA00022598"/>
    </source>
</evidence>
<dbReference type="Pfam" id="PF02934">
    <property type="entry name" value="GatB_N"/>
    <property type="match status" value="1"/>
</dbReference>
<dbReference type="HAMAP" id="MF_00121">
    <property type="entry name" value="GatB"/>
    <property type="match status" value="1"/>
</dbReference>
<dbReference type="AlphaFoldDB" id="A0A4U1JB45"/>
<comment type="catalytic activity">
    <reaction evidence="9 11">
        <text>L-aspartyl-tRNA(Asn) + L-glutamine + ATP + H2O = L-asparaginyl-tRNA(Asn) + L-glutamate + ADP + phosphate + 2 H(+)</text>
        <dbReference type="Rhea" id="RHEA:14513"/>
        <dbReference type="Rhea" id="RHEA-COMP:9674"/>
        <dbReference type="Rhea" id="RHEA-COMP:9677"/>
        <dbReference type="ChEBI" id="CHEBI:15377"/>
        <dbReference type="ChEBI" id="CHEBI:15378"/>
        <dbReference type="ChEBI" id="CHEBI:29985"/>
        <dbReference type="ChEBI" id="CHEBI:30616"/>
        <dbReference type="ChEBI" id="CHEBI:43474"/>
        <dbReference type="ChEBI" id="CHEBI:58359"/>
        <dbReference type="ChEBI" id="CHEBI:78515"/>
        <dbReference type="ChEBI" id="CHEBI:78516"/>
        <dbReference type="ChEBI" id="CHEBI:456216"/>
    </reaction>
</comment>
<keyword evidence="7 11" id="KW-0648">Protein biosynthesis</keyword>
<evidence type="ECO:0000256" key="6">
    <source>
        <dbReference type="ARBA" id="ARBA00022840"/>
    </source>
</evidence>
<dbReference type="InterPro" id="IPR017958">
    <property type="entry name" value="Gln-tRNA_amidoTrfase_suB_CS"/>
</dbReference>
<dbReference type="InterPro" id="IPR023168">
    <property type="entry name" value="GatB_Yqey_C_2"/>
</dbReference>
<keyword evidence="13" id="KW-0808">Transferase</keyword>
<dbReference type="GO" id="GO:0016740">
    <property type="term" value="F:transferase activity"/>
    <property type="evidence" value="ECO:0007669"/>
    <property type="project" value="UniProtKB-KW"/>
</dbReference>
<dbReference type="NCBIfam" id="NF004014">
    <property type="entry name" value="PRK05477.1-4"/>
    <property type="match status" value="1"/>
</dbReference>
<evidence type="ECO:0000256" key="5">
    <source>
        <dbReference type="ARBA" id="ARBA00022741"/>
    </source>
</evidence>
<keyword evidence="5 11" id="KW-0547">Nucleotide-binding</keyword>
<dbReference type="SUPFAM" id="SSF89095">
    <property type="entry name" value="GatB/YqeY motif"/>
    <property type="match status" value="1"/>
</dbReference>
<keyword evidence="4 11" id="KW-0436">Ligase</keyword>
<evidence type="ECO:0000256" key="2">
    <source>
        <dbReference type="ARBA" id="ARBA00011123"/>
    </source>
</evidence>
<dbReference type="InterPro" id="IPR017959">
    <property type="entry name" value="Asn/Gln-tRNA_amidoTrfase_suB/E"/>
</dbReference>
<dbReference type="FunFam" id="1.10.10.410:FF:000001">
    <property type="entry name" value="Aspartyl/glutamyl-tRNA(Asn/Gln) amidotransferase subunit B"/>
    <property type="match status" value="1"/>
</dbReference>
<evidence type="ECO:0000313" key="14">
    <source>
        <dbReference type="Proteomes" id="UP000309215"/>
    </source>
</evidence>
<accession>A0A4U1JB45</accession>
<dbReference type="NCBIfam" id="NF004012">
    <property type="entry name" value="PRK05477.1-2"/>
    <property type="match status" value="1"/>
</dbReference>
<dbReference type="Pfam" id="PF02637">
    <property type="entry name" value="GatB_Yqey"/>
    <property type="match status" value="1"/>
</dbReference>
<dbReference type="InterPro" id="IPR003789">
    <property type="entry name" value="Asn/Gln_tRNA_amidoTrase-B-like"/>
</dbReference>
<proteinExistence type="inferred from homology"/>
<reference evidence="13 14" key="1">
    <citation type="submission" date="2019-04" db="EMBL/GenBank/DDBJ databases">
        <authorList>
            <person name="Li Y."/>
            <person name="Wang J."/>
        </authorList>
    </citation>
    <scope>NUCLEOTIDE SEQUENCE [LARGE SCALE GENOMIC DNA]</scope>
    <source>
        <strain evidence="13 14">DSM 14668</strain>
    </source>
</reference>
<evidence type="ECO:0000256" key="3">
    <source>
        <dbReference type="ARBA" id="ARBA00016923"/>
    </source>
</evidence>
<dbReference type="InterPro" id="IPR006075">
    <property type="entry name" value="Asn/Gln-tRNA_Trfase_suB/E_cat"/>
</dbReference>
<comment type="similarity">
    <text evidence="1 11">Belongs to the GatB/GatE family. GatB subfamily.</text>
</comment>
<evidence type="ECO:0000256" key="9">
    <source>
        <dbReference type="ARBA" id="ARBA00047380"/>
    </source>
</evidence>
<dbReference type="RefSeq" id="WP_136930413.1">
    <property type="nucleotide sequence ID" value="NZ_SSMQ01000018.1"/>
</dbReference>
<comment type="subunit">
    <text evidence="2 11">Heterotrimer of A, B and C subunits.</text>
</comment>
<evidence type="ECO:0000256" key="1">
    <source>
        <dbReference type="ARBA" id="ARBA00005306"/>
    </source>
</evidence>
<comment type="function">
    <text evidence="8 11">Allows the formation of correctly charged Asn-tRNA(Asn) or Gln-tRNA(Gln) through the transamidation of misacylated Asp-tRNA(Asn) or Glu-tRNA(Gln) in organisms which lack either or both of asparaginyl-tRNA or glutaminyl-tRNA synthetases. The reaction takes place in the presence of glutamine and ATP through an activated phospho-Asp-tRNA(Asn) or phospho-Glu-tRNA(Gln).</text>
</comment>
<dbReference type="GO" id="GO:0005524">
    <property type="term" value="F:ATP binding"/>
    <property type="evidence" value="ECO:0007669"/>
    <property type="project" value="UniProtKB-KW"/>
</dbReference>
<organism evidence="13 14">
    <name type="scientific">Polyangium fumosum</name>
    <dbReference type="NCBI Taxonomy" id="889272"/>
    <lineage>
        <taxon>Bacteria</taxon>
        <taxon>Pseudomonadati</taxon>
        <taxon>Myxococcota</taxon>
        <taxon>Polyangia</taxon>
        <taxon>Polyangiales</taxon>
        <taxon>Polyangiaceae</taxon>
        <taxon>Polyangium</taxon>
    </lineage>
</organism>
<evidence type="ECO:0000256" key="11">
    <source>
        <dbReference type="HAMAP-Rule" id="MF_00121"/>
    </source>
</evidence>
<dbReference type="NCBIfam" id="TIGR00133">
    <property type="entry name" value="gatB"/>
    <property type="match status" value="1"/>
</dbReference>
<gene>
    <name evidence="11 13" type="primary">gatB</name>
    <name evidence="13" type="ORF">E8A74_18800</name>
</gene>
<dbReference type="OrthoDB" id="9804078at2"/>
<dbReference type="GO" id="GO:0050566">
    <property type="term" value="F:asparaginyl-tRNA synthase (glutamine-hydrolyzing) activity"/>
    <property type="evidence" value="ECO:0007669"/>
    <property type="project" value="RHEA"/>
</dbReference>
<dbReference type="SMART" id="SM00845">
    <property type="entry name" value="GatB_Yqey"/>
    <property type="match status" value="1"/>
</dbReference>
<comment type="caution">
    <text evidence="13">The sequence shown here is derived from an EMBL/GenBank/DDBJ whole genome shotgun (WGS) entry which is preliminary data.</text>
</comment>
<dbReference type="GO" id="GO:0050567">
    <property type="term" value="F:glutaminyl-tRNA synthase (glutamine-hydrolyzing) activity"/>
    <property type="evidence" value="ECO:0007669"/>
    <property type="project" value="UniProtKB-UniRule"/>
</dbReference>
<feature type="domain" description="Asn/Gln amidotransferase" evidence="12">
    <location>
        <begin position="330"/>
        <end position="476"/>
    </location>
</feature>
<dbReference type="PANTHER" id="PTHR11659">
    <property type="entry name" value="GLUTAMYL-TRNA GLN AMIDOTRANSFERASE SUBUNIT B MITOCHONDRIAL AND PROKARYOTIC PET112-RELATED"/>
    <property type="match status" value="1"/>
</dbReference>
<dbReference type="Proteomes" id="UP000309215">
    <property type="component" value="Unassembled WGS sequence"/>
</dbReference>
<dbReference type="InterPro" id="IPR018027">
    <property type="entry name" value="Asn/Gln_amidotransferase"/>
</dbReference>
<sequence length="482" mass="52038">MSAYGEYEPVIGLEVHAQLLTRTKAFCGCATSFGDPPNTHTCPVCLGLPGALPVLNAEAVALAVRASLALGCSLQTRSVFARKNYFYPDLPKGYQISQYDLPLALSGVLDVEVEGTPRRVGIHRVHMEEDAGKNLHGVGDESVVDLNRAGTPLIEIVSEPDLRAGAEAAEYLRRLREVLMFTGVNDGNLEQGSFRCDANVSIRKVGETRLGTRVELKNINSFKFVADAIDVEIRRQINLVERGERVRQQTRGYSAEKRESYLLRDKESESDYRYFPEPDLPPLVLAEAYVESIRSALPELPVAKRARWALELGLTAYATGVLGGHPAIARFFDEARALYPDAVKLANFVQSEVLRDVTTTGLSASFPVTPAQVAEILRLVDAGTISGKQAKELYAAVAGTDHAPADVVRERGMAVLGDASAIESIARGVMEANPKQVAAYRAGKTALLGFFVGQIMKQTKGSADPATVNAVLVRLLGEGSGA</sequence>
<dbReference type="Gene3D" id="1.10.10.410">
    <property type="match status" value="1"/>
</dbReference>
<dbReference type="EC" id="6.3.5.-" evidence="11"/>
<evidence type="ECO:0000313" key="13">
    <source>
        <dbReference type="EMBL" id="TKD06562.1"/>
    </source>
</evidence>
<evidence type="ECO:0000256" key="10">
    <source>
        <dbReference type="ARBA" id="ARBA00047913"/>
    </source>
</evidence>
<dbReference type="SUPFAM" id="SSF55931">
    <property type="entry name" value="Glutamine synthetase/guanido kinase"/>
    <property type="match status" value="1"/>
</dbReference>
<evidence type="ECO:0000256" key="7">
    <source>
        <dbReference type="ARBA" id="ARBA00022917"/>
    </source>
</evidence>
<dbReference type="GO" id="GO:0006412">
    <property type="term" value="P:translation"/>
    <property type="evidence" value="ECO:0007669"/>
    <property type="project" value="UniProtKB-UniRule"/>
</dbReference>
<keyword evidence="14" id="KW-1185">Reference proteome</keyword>
<evidence type="ECO:0000256" key="8">
    <source>
        <dbReference type="ARBA" id="ARBA00024799"/>
    </source>
</evidence>
<dbReference type="EMBL" id="SSMQ01000018">
    <property type="protein sequence ID" value="TKD06562.1"/>
    <property type="molecule type" value="Genomic_DNA"/>
</dbReference>
<dbReference type="PROSITE" id="PS01234">
    <property type="entry name" value="GATB"/>
    <property type="match status" value="1"/>
</dbReference>
<dbReference type="InterPro" id="IPR004413">
    <property type="entry name" value="GatB"/>
</dbReference>
<name>A0A4U1JB45_9BACT</name>
<dbReference type="InterPro" id="IPR014746">
    <property type="entry name" value="Gln_synth/guanido_kin_cat_dom"/>
</dbReference>